<evidence type="ECO:0000313" key="16">
    <source>
        <dbReference type="Proteomes" id="UP000000267"/>
    </source>
</evidence>
<evidence type="ECO:0000256" key="4">
    <source>
        <dbReference type="ARBA" id="ARBA00022692"/>
    </source>
</evidence>
<dbReference type="RefSeq" id="XP_001646696.1">
    <property type="nucleotide sequence ID" value="XM_001646646.1"/>
</dbReference>
<evidence type="ECO:0000256" key="11">
    <source>
        <dbReference type="ARBA" id="ARBA00040957"/>
    </source>
</evidence>
<evidence type="ECO:0000256" key="14">
    <source>
        <dbReference type="SAM" id="Phobius"/>
    </source>
</evidence>
<dbReference type="KEGG" id="vpo:Kpol_1023p7"/>
<keyword evidence="8" id="KW-0333">Golgi apparatus</keyword>
<dbReference type="InterPro" id="IPR027027">
    <property type="entry name" value="GOSR2/Membrin/Bos1"/>
</dbReference>
<dbReference type="eggNOG" id="KOG3251">
    <property type="taxonomic scope" value="Eukaryota"/>
</dbReference>
<evidence type="ECO:0000256" key="3">
    <source>
        <dbReference type="ARBA" id="ARBA00022448"/>
    </source>
</evidence>
<dbReference type="PhylomeDB" id="A7TFN0"/>
<sequence length="251" mass="28642">MNAIYNHAVKQKNQLQQDIAKFEKDHLTAPISLQGSVSATLVAFEKSISQYKDRLNQFKIDTKNSTTDPGNEEIIAKGESRLASLSQEHKEFAAKFKELKQKYNESNARTQLFSSSSTSENPFSTENSNMNKRNIGGPQNSALPMTNDDHYDDKGMSKFDGLMKEQSIFQRGNAQLDMILEMGQQSLEDIMEQNQILQKVQDQMTSGLRTLGVSDETITNINRRVFKDKLIFWIALALMFIGMYLVLRWLR</sequence>
<dbReference type="GO" id="GO:0000149">
    <property type="term" value="F:SNARE binding"/>
    <property type="evidence" value="ECO:0007669"/>
    <property type="project" value="TreeGrafter"/>
</dbReference>
<dbReference type="Proteomes" id="UP000000267">
    <property type="component" value="Unassembled WGS sequence"/>
</dbReference>
<keyword evidence="4 14" id="KW-0812">Transmembrane</keyword>
<comment type="subcellular location">
    <subcellularLocation>
        <location evidence="1">Endoplasmic reticulum membrane</location>
        <topology evidence="1">Single-pass type IV membrane protein</topology>
    </subcellularLocation>
    <subcellularLocation>
        <location evidence="2">Golgi apparatus membrane</location>
        <topology evidence="2">Single-pass type IV membrane protein</topology>
    </subcellularLocation>
</comment>
<feature type="compositionally biased region" description="Low complexity" evidence="13">
    <location>
        <begin position="113"/>
        <end position="128"/>
    </location>
</feature>
<feature type="transmembrane region" description="Helical" evidence="14">
    <location>
        <begin position="230"/>
        <end position="250"/>
    </location>
</feature>
<evidence type="ECO:0000256" key="13">
    <source>
        <dbReference type="SAM" id="MobiDB-lite"/>
    </source>
</evidence>
<dbReference type="PANTHER" id="PTHR21230:SF1">
    <property type="entry name" value="GOLGI SNAP RECEPTOR COMPLEX MEMBER 2"/>
    <property type="match status" value="1"/>
</dbReference>
<dbReference type="InParanoid" id="A7TFN0"/>
<dbReference type="GO" id="GO:0031902">
    <property type="term" value="C:late endosome membrane"/>
    <property type="evidence" value="ECO:0007669"/>
    <property type="project" value="TreeGrafter"/>
</dbReference>
<feature type="region of interest" description="Disordered" evidence="13">
    <location>
        <begin position="107"/>
        <end position="150"/>
    </location>
</feature>
<evidence type="ECO:0000256" key="2">
    <source>
        <dbReference type="ARBA" id="ARBA00004409"/>
    </source>
</evidence>
<dbReference type="FunCoup" id="A7TFN0">
    <property type="interactions" value="80"/>
</dbReference>
<name>A7TFN0_VANPO</name>
<dbReference type="EMBL" id="DS480384">
    <property type="protein sequence ID" value="EDO18838.1"/>
    <property type="molecule type" value="Genomic_DNA"/>
</dbReference>
<keyword evidence="5" id="KW-0931">ER-Golgi transport</keyword>
<keyword evidence="3 12" id="KW-0813">Transport</keyword>
<keyword evidence="6 12" id="KW-0653">Protein transport</keyword>
<accession>A7TFN0</accession>
<evidence type="ECO:0000256" key="7">
    <source>
        <dbReference type="ARBA" id="ARBA00022989"/>
    </source>
</evidence>
<evidence type="ECO:0000256" key="10">
    <source>
        <dbReference type="ARBA" id="ARBA00037983"/>
    </source>
</evidence>
<dbReference type="Pfam" id="PF12352">
    <property type="entry name" value="V-SNARE_C"/>
    <property type="match status" value="1"/>
</dbReference>
<evidence type="ECO:0000256" key="9">
    <source>
        <dbReference type="ARBA" id="ARBA00023136"/>
    </source>
</evidence>
<dbReference type="GO" id="GO:0031201">
    <property type="term" value="C:SNARE complex"/>
    <property type="evidence" value="ECO:0007669"/>
    <property type="project" value="EnsemblFungi"/>
</dbReference>
<dbReference type="GO" id="GO:0005789">
    <property type="term" value="C:endoplasmic reticulum membrane"/>
    <property type="evidence" value="ECO:0007669"/>
    <property type="project" value="UniProtKB-SubCell"/>
</dbReference>
<gene>
    <name evidence="15" type="ORF">Kpol_1023p7</name>
</gene>
<dbReference type="GO" id="GO:0048280">
    <property type="term" value="P:vesicle fusion with Golgi apparatus"/>
    <property type="evidence" value="ECO:0007669"/>
    <property type="project" value="EnsemblFungi"/>
</dbReference>
<dbReference type="OrthoDB" id="158360at2759"/>
<feature type="compositionally biased region" description="Polar residues" evidence="13">
    <location>
        <begin position="129"/>
        <end position="144"/>
    </location>
</feature>
<evidence type="ECO:0000313" key="15">
    <source>
        <dbReference type="EMBL" id="EDO18838.1"/>
    </source>
</evidence>
<dbReference type="HOGENOM" id="CLU_078260_1_0_1"/>
<dbReference type="OMA" id="FCWLVIH"/>
<reference evidence="15 16" key="1">
    <citation type="journal article" date="2007" name="Proc. Natl. Acad. Sci. U.S.A.">
        <title>Independent sorting-out of thousands of duplicated gene pairs in two yeast species descended from a whole-genome duplication.</title>
        <authorList>
            <person name="Scannell D.R."/>
            <person name="Frank A.C."/>
            <person name="Conant G.C."/>
            <person name="Byrne K.P."/>
            <person name="Woolfit M."/>
            <person name="Wolfe K.H."/>
        </authorList>
    </citation>
    <scope>NUCLEOTIDE SEQUENCE [LARGE SCALE GENOMIC DNA]</scope>
    <source>
        <strain evidence="16">ATCC 22028 / DSM 70294 / BCRC 21397 / CBS 2163 / NBRC 10782 / NRRL Y-8283 / UCD 57-17</strain>
    </source>
</reference>
<evidence type="ECO:0000256" key="6">
    <source>
        <dbReference type="ARBA" id="ARBA00022927"/>
    </source>
</evidence>
<keyword evidence="9 12" id="KW-0472">Membrane</keyword>
<organism evidence="16">
    <name type="scientific">Vanderwaltozyma polyspora (strain ATCC 22028 / DSM 70294 / BCRC 21397 / CBS 2163 / NBRC 10782 / NRRL Y-8283 / UCD 57-17)</name>
    <name type="common">Kluyveromyces polysporus</name>
    <dbReference type="NCBI Taxonomy" id="436907"/>
    <lineage>
        <taxon>Eukaryota</taxon>
        <taxon>Fungi</taxon>
        <taxon>Dikarya</taxon>
        <taxon>Ascomycota</taxon>
        <taxon>Saccharomycotina</taxon>
        <taxon>Saccharomycetes</taxon>
        <taxon>Saccharomycetales</taxon>
        <taxon>Saccharomycetaceae</taxon>
        <taxon>Vanderwaltozyma</taxon>
    </lineage>
</organism>
<keyword evidence="7 14" id="KW-1133">Transmembrane helix</keyword>
<dbReference type="GeneID" id="5547151"/>
<dbReference type="GO" id="GO:0006888">
    <property type="term" value="P:endoplasmic reticulum to Golgi vesicle-mediated transport"/>
    <property type="evidence" value="ECO:0007669"/>
    <property type="project" value="EnsemblFungi"/>
</dbReference>
<evidence type="ECO:0000256" key="12">
    <source>
        <dbReference type="PIRNR" id="PIRNR028865"/>
    </source>
</evidence>
<keyword evidence="16" id="KW-1185">Reference proteome</keyword>
<comment type="function">
    <text evidence="12">SNARE required for protein transport between the ER and the Golgi complex.</text>
</comment>
<dbReference type="GO" id="GO:0005484">
    <property type="term" value="F:SNAP receptor activity"/>
    <property type="evidence" value="ECO:0007669"/>
    <property type="project" value="EnsemblFungi"/>
</dbReference>
<dbReference type="PANTHER" id="PTHR21230">
    <property type="entry name" value="VESICLE TRANSPORT V-SNARE PROTEIN VTI1-RELATED"/>
    <property type="match status" value="1"/>
</dbReference>
<dbReference type="GO" id="GO:0006886">
    <property type="term" value="P:intracellular protein transport"/>
    <property type="evidence" value="ECO:0007669"/>
    <property type="project" value="EnsemblFungi"/>
</dbReference>
<protein>
    <recommendedName>
        <fullName evidence="11 12">Protein transport protein BOS1</fullName>
    </recommendedName>
</protein>
<dbReference type="GO" id="GO:0012507">
    <property type="term" value="C:ER to Golgi transport vesicle membrane"/>
    <property type="evidence" value="ECO:0007669"/>
    <property type="project" value="EnsemblFungi"/>
</dbReference>
<evidence type="ECO:0000256" key="1">
    <source>
        <dbReference type="ARBA" id="ARBA00004163"/>
    </source>
</evidence>
<comment type="similarity">
    <text evidence="10 12">Belongs to the BOS1 family.</text>
</comment>
<evidence type="ECO:0000256" key="8">
    <source>
        <dbReference type="ARBA" id="ARBA00023034"/>
    </source>
</evidence>
<dbReference type="AlphaFoldDB" id="A7TFN0"/>
<proteinExistence type="inferred from homology"/>
<evidence type="ECO:0000256" key="5">
    <source>
        <dbReference type="ARBA" id="ARBA00022892"/>
    </source>
</evidence>
<dbReference type="PIRSF" id="PIRSF028865">
    <property type="entry name" value="Membrin-2"/>
    <property type="match status" value="1"/>
</dbReference>
<dbReference type="STRING" id="436907.A7TFN0"/>
<dbReference type="GO" id="GO:0000139">
    <property type="term" value="C:Golgi membrane"/>
    <property type="evidence" value="ECO:0007669"/>
    <property type="project" value="UniProtKB-SubCell"/>
</dbReference>